<dbReference type="CDD" id="cd03443">
    <property type="entry name" value="PaaI_thioesterase"/>
    <property type="match status" value="1"/>
</dbReference>
<dbReference type="PANTHER" id="PTHR21660">
    <property type="entry name" value="THIOESTERASE SUPERFAMILY MEMBER-RELATED"/>
    <property type="match status" value="1"/>
</dbReference>
<keyword evidence="2" id="KW-0378">Hydrolase</keyword>
<comment type="caution">
    <text evidence="4">The sequence shown here is derived from an EMBL/GenBank/DDBJ whole genome shotgun (WGS) entry which is preliminary data.</text>
</comment>
<dbReference type="InterPro" id="IPR003736">
    <property type="entry name" value="PAAI_dom"/>
</dbReference>
<evidence type="ECO:0000256" key="2">
    <source>
        <dbReference type="ARBA" id="ARBA00022801"/>
    </source>
</evidence>
<dbReference type="InterPro" id="IPR029069">
    <property type="entry name" value="HotDog_dom_sf"/>
</dbReference>
<accession>A0ABT0PKK9</accession>
<reference evidence="4 5" key="1">
    <citation type="submission" date="2022-05" db="EMBL/GenBank/DDBJ databases">
        <authorList>
            <person name="Park J.-S."/>
        </authorList>
    </citation>
    <scope>NUCLEOTIDE SEQUENCE [LARGE SCALE GENOMIC DNA]</scope>
    <source>
        <strain evidence="4 5">2012CJ34-2</strain>
    </source>
</reference>
<gene>
    <name evidence="4" type="ORF">M3P05_18545</name>
</gene>
<dbReference type="SUPFAM" id="SSF54637">
    <property type="entry name" value="Thioesterase/thiol ester dehydrase-isomerase"/>
    <property type="match status" value="1"/>
</dbReference>
<feature type="domain" description="Thioesterase" evidence="3">
    <location>
        <begin position="63"/>
        <end position="139"/>
    </location>
</feature>
<evidence type="ECO:0000313" key="4">
    <source>
        <dbReference type="EMBL" id="MCL6271922.1"/>
    </source>
</evidence>
<evidence type="ECO:0000313" key="5">
    <source>
        <dbReference type="Proteomes" id="UP001203338"/>
    </source>
</evidence>
<dbReference type="PANTHER" id="PTHR21660:SF1">
    <property type="entry name" value="ACYL-COENZYME A THIOESTERASE 13"/>
    <property type="match status" value="1"/>
</dbReference>
<dbReference type="RefSeq" id="WP_249701591.1">
    <property type="nucleotide sequence ID" value="NZ_JAMFLX010000037.1"/>
</dbReference>
<protein>
    <submittedName>
        <fullName evidence="4">PaaI family thioesterase</fullName>
    </submittedName>
</protein>
<evidence type="ECO:0000256" key="1">
    <source>
        <dbReference type="ARBA" id="ARBA00008324"/>
    </source>
</evidence>
<name>A0ABT0PKK9_9GAMM</name>
<proteinExistence type="inferred from homology"/>
<comment type="similarity">
    <text evidence="1">Belongs to the thioesterase PaaI family.</text>
</comment>
<evidence type="ECO:0000259" key="3">
    <source>
        <dbReference type="Pfam" id="PF03061"/>
    </source>
</evidence>
<sequence length="150" mass="16677">MPDKTDTRHLIKELTGLQRLEYFESLPERFGMADNLGYKVLSYKTGYWSCEYTPKSRHVNLIGSLHGGIMASLLDTAMGSAVMTTLDVGEGHTMTDLSVKFIRPVMDENETLLIEGRVDHAGKRMFATEGTIKNSQGKIIARAIANAIRL</sequence>
<dbReference type="EMBL" id="JAMFLX010000037">
    <property type="protein sequence ID" value="MCL6271922.1"/>
    <property type="molecule type" value="Genomic_DNA"/>
</dbReference>
<organism evidence="4 5">
    <name type="scientific">Parendozoicomonas callyspongiae</name>
    <dbReference type="NCBI Taxonomy" id="2942213"/>
    <lineage>
        <taxon>Bacteria</taxon>
        <taxon>Pseudomonadati</taxon>
        <taxon>Pseudomonadota</taxon>
        <taxon>Gammaproteobacteria</taxon>
        <taxon>Oceanospirillales</taxon>
        <taxon>Endozoicomonadaceae</taxon>
        <taxon>Parendozoicomonas</taxon>
    </lineage>
</organism>
<dbReference type="Gene3D" id="3.10.129.10">
    <property type="entry name" value="Hotdog Thioesterase"/>
    <property type="match status" value="1"/>
</dbReference>
<dbReference type="Pfam" id="PF03061">
    <property type="entry name" value="4HBT"/>
    <property type="match status" value="1"/>
</dbReference>
<dbReference type="InterPro" id="IPR006683">
    <property type="entry name" value="Thioestr_dom"/>
</dbReference>
<dbReference type="NCBIfam" id="TIGR00369">
    <property type="entry name" value="unchar_dom_1"/>
    <property type="match status" value="1"/>
</dbReference>
<dbReference type="Proteomes" id="UP001203338">
    <property type="component" value="Unassembled WGS sequence"/>
</dbReference>
<keyword evidence="5" id="KW-1185">Reference proteome</keyword>
<dbReference type="InterPro" id="IPR039298">
    <property type="entry name" value="ACOT13"/>
</dbReference>